<dbReference type="GO" id="GO:0006508">
    <property type="term" value="P:proteolysis"/>
    <property type="evidence" value="ECO:0007669"/>
    <property type="project" value="UniProtKB-KW"/>
</dbReference>
<dbReference type="RefSeq" id="XP_016642468.1">
    <property type="nucleotide sequence ID" value="XM_016788152.1"/>
</dbReference>
<comment type="cofactor">
    <cofactor evidence="8">
        <name>Ca(2+)</name>
        <dbReference type="ChEBI" id="CHEBI:29108"/>
    </cofactor>
    <text evidence="8">Binds 1 Ca(2+) ion per subunit.</text>
</comment>
<dbReference type="SUPFAM" id="SSF52743">
    <property type="entry name" value="Subtilisin-like"/>
    <property type="match status" value="1"/>
</dbReference>
<protein>
    <recommendedName>
        <fullName evidence="10">Peptidase S53 domain-containing protein</fullName>
    </recommendedName>
</protein>
<feature type="active site" description="Charge relay system" evidence="8">
    <location>
        <position position="286"/>
    </location>
</feature>
<dbReference type="CDD" id="cd11377">
    <property type="entry name" value="Pro-peptidase_S53"/>
    <property type="match status" value="1"/>
</dbReference>
<dbReference type="InterPro" id="IPR050819">
    <property type="entry name" value="Tripeptidyl-peptidase_I"/>
</dbReference>
<reference evidence="11 12" key="1">
    <citation type="journal article" date="2014" name="Genome Announc.">
        <title>Draft genome sequence of the pathogenic fungus Scedosporium apiospermum.</title>
        <authorList>
            <person name="Vandeputte P."/>
            <person name="Ghamrawi S."/>
            <person name="Rechenmann M."/>
            <person name="Iltis A."/>
            <person name="Giraud S."/>
            <person name="Fleury M."/>
            <person name="Thornton C."/>
            <person name="Delhaes L."/>
            <person name="Meyer W."/>
            <person name="Papon N."/>
            <person name="Bouchara J.P."/>
        </authorList>
    </citation>
    <scope>NUCLEOTIDE SEQUENCE [LARGE SCALE GENOMIC DNA]</scope>
    <source>
        <strain evidence="11 12">IHEM 14462</strain>
    </source>
</reference>
<dbReference type="SUPFAM" id="SSF54897">
    <property type="entry name" value="Protease propeptides/inhibitors"/>
    <property type="match status" value="1"/>
</dbReference>
<feature type="region of interest" description="Disordered" evidence="9">
    <location>
        <begin position="578"/>
        <end position="614"/>
    </location>
</feature>
<feature type="compositionally biased region" description="Basic and acidic residues" evidence="9">
    <location>
        <begin position="586"/>
        <end position="608"/>
    </location>
</feature>
<evidence type="ECO:0000256" key="6">
    <source>
        <dbReference type="ARBA" id="ARBA00022837"/>
    </source>
</evidence>
<comment type="caution">
    <text evidence="11">The sequence shown here is derived from an EMBL/GenBank/DDBJ whole genome shotgun (WGS) entry which is preliminary data.</text>
</comment>
<feature type="binding site" evidence="8">
    <location>
        <position position="515"/>
    </location>
    <ligand>
        <name>Ca(2+)</name>
        <dbReference type="ChEBI" id="CHEBI:29108"/>
    </ligand>
</feature>
<dbReference type="KEGG" id="sapo:SAPIO_CDS5925"/>
<dbReference type="InterPro" id="IPR030400">
    <property type="entry name" value="Sedolisin_dom"/>
</dbReference>
<dbReference type="VEuPathDB" id="FungiDB:SAPIO_CDS5925"/>
<organism evidence="11 12">
    <name type="scientific">Pseudallescheria apiosperma</name>
    <name type="common">Scedosporium apiospermum</name>
    <dbReference type="NCBI Taxonomy" id="563466"/>
    <lineage>
        <taxon>Eukaryota</taxon>
        <taxon>Fungi</taxon>
        <taxon>Dikarya</taxon>
        <taxon>Ascomycota</taxon>
        <taxon>Pezizomycotina</taxon>
        <taxon>Sordariomycetes</taxon>
        <taxon>Hypocreomycetidae</taxon>
        <taxon>Microascales</taxon>
        <taxon>Microascaceae</taxon>
        <taxon>Scedosporium</taxon>
    </lineage>
</organism>
<proteinExistence type="predicted"/>
<keyword evidence="6 8" id="KW-0106">Calcium</keyword>
<dbReference type="GO" id="GO:0005576">
    <property type="term" value="C:extracellular region"/>
    <property type="evidence" value="ECO:0007669"/>
    <property type="project" value="UniProtKB-SubCell"/>
</dbReference>
<keyword evidence="5 8" id="KW-0720">Serine protease</keyword>
<dbReference type="PROSITE" id="PS00138">
    <property type="entry name" value="SUBTILASE_SER"/>
    <property type="match status" value="1"/>
</dbReference>
<evidence type="ECO:0000313" key="12">
    <source>
        <dbReference type="Proteomes" id="UP000028545"/>
    </source>
</evidence>
<dbReference type="InterPro" id="IPR036852">
    <property type="entry name" value="Peptidase_S8/S53_dom_sf"/>
</dbReference>
<dbReference type="Gene3D" id="3.40.50.200">
    <property type="entry name" value="Peptidase S8/S53 domain"/>
    <property type="match status" value="1"/>
</dbReference>
<gene>
    <name evidence="11" type="ORF">SAPIO_CDS5925</name>
</gene>
<evidence type="ECO:0000256" key="1">
    <source>
        <dbReference type="ARBA" id="ARBA00004239"/>
    </source>
</evidence>
<accession>A0A084G5Q7</accession>
<dbReference type="Proteomes" id="UP000028545">
    <property type="component" value="Unassembled WGS sequence"/>
</dbReference>
<keyword evidence="2 8" id="KW-0645">Protease</keyword>
<dbReference type="Pfam" id="PF09286">
    <property type="entry name" value="Pro-kuma_activ"/>
    <property type="match status" value="1"/>
</dbReference>
<feature type="domain" description="Peptidase S53" evidence="10">
    <location>
        <begin position="208"/>
        <end position="574"/>
    </location>
</feature>
<feature type="active site" description="Charge relay system" evidence="8">
    <location>
        <position position="472"/>
    </location>
</feature>
<feature type="active site" description="Charge relay system" evidence="8">
    <location>
        <position position="282"/>
    </location>
</feature>
<dbReference type="PANTHER" id="PTHR14218:SF34">
    <property type="entry name" value="TRIPEPTIDYL-PEPTIDASE SED4"/>
    <property type="match status" value="1"/>
</dbReference>
<comment type="subcellular location">
    <subcellularLocation>
        <location evidence="1">Secreted</location>
        <location evidence="1">Extracellular space</location>
    </subcellularLocation>
</comment>
<keyword evidence="3 8" id="KW-0479">Metal-binding</keyword>
<sequence length="614" mass="66603">MASGRRLKYGGLLVTACGVANAAIVSRAAHLPSSIQMLSVPSEDTPIALEIGLRMQNIEKLEGMLRDVSEPKSANYGRYLSMSEVHEVFRPSADSSTAVTAWLESNGITDIVDNGFYINFATTISKANSLLNSSFSYFDVQGTKKLRTREYSISDDMARHIELVTPTTYFGTTKSHRPVKMPGPEAYGSRLLARQEGNSTERSPCSRLLTPSCLKEMYGFGDYEVDPESSSRVAFASFLNQSAVPNDLDVFTETFDLPKTSWESVIINDGDDHQDPRGNVGEANLDSQMLALSGQTLPMIHYVTGGSPPFVPNLRLDADSNTNEPYLEFYQHLMDLENHEVAQVISISYGDDEQTVPRDYAIRTCNLMGMMGLRGVSIIESSGDGGGTQGYDPEIAWVGSSGGFSNYFERAWYQEAAIERYLDEVLDPDLKEEYEQYANYGGRGFPDISAHSSSPSYHIIIGGSASFSGGTSAAAPLIAGMIGLLNDARLKAGKPTMGFLNPWLYSEGYQALTDVVGGYSKGCDGWDTQSGREVPGAGVIGERGAYWNGTEGWDPATGLGMPNFKQLLKLAMGDNVDVGDDGQEGFDERGSDNDTKDGSKHMSAEKGVEGGVVR</sequence>
<dbReference type="AlphaFoldDB" id="A0A084G5Q7"/>
<dbReference type="GO" id="GO:0004252">
    <property type="term" value="F:serine-type endopeptidase activity"/>
    <property type="evidence" value="ECO:0007669"/>
    <property type="project" value="UniProtKB-UniRule"/>
</dbReference>
<dbReference type="GO" id="GO:0046872">
    <property type="term" value="F:metal ion binding"/>
    <property type="evidence" value="ECO:0007669"/>
    <property type="project" value="UniProtKB-UniRule"/>
</dbReference>
<feature type="binding site" evidence="8">
    <location>
        <position position="554"/>
    </location>
    <ligand>
        <name>Ca(2+)</name>
        <dbReference type="ChEBI" id="CHEBI:29108"/>
    </ligand>
</feature>
<dbReference type="GO" id="GO:0008240">
    <property type="term" value="F:tripeptidyl-peptidase activity"/>
    <property type="evidence" value="ECO:0007669"/>
    <property type="project" value="TreeGrafter"/>
</dbReference>
<keyword evidence="7" id="KW-0865">Zymogen</keyword>
<evidence type="ECO:0000313" key="11">
    <source>
        <dbReference type="EMBL" id="KEZ42669.1"/>
    </source>
</evidence>
<dbReference type="PROSITE" id="PS51695">
    <property type="entry name" value="SEDOLISIN"/>
    <property type="match status" value="1"/>
</dbReference>
<dbReference type="CDD" id="cd04056">
    <property type="entry name" value="Peptidases_S53"/>
    <property type="match status" value="1"/>
</dbReference>
<dbReference type="SMART" id="SM00944">
    <property type="entry name" value="Pro-kuma_activ"/>
    <property type="match status" value="1"/>
</dbReference>
<dbReference type="PANTHER" id="PTHR14218">
    <property type="entry name" value="PROTEASE S8 TRIPEPTIDYL PEPTIDASE I CLN2"/>
    <property type="match status" value="1"/>
</dbReference>
<dbReference type="HOGENOM" id="CLU_013783_3_3_1"/>
<keyword evidence="12" id="KW-1185">Reference proteome</keyword>
<evidence type="ECO:0000256" key="5">
    <source>
        <dbReference type="ARBA" id="ARBA00022825"/>
    </source>
</evidence>
<keyword evidence="4 8" id="KW-0378">Hydrolase</keyword>
<dbReference type="MEROPS" id="S53.010"/>
<evidence type="ECO:0000256" key="9">
    <source>
        <dbReference type="SAM" id="MobiDB-lite"/>
    </source>
</evidence>
<evidence type="ECO:0000256" key="2">
    <source>
        <dbReference type="ARBA" id="ARBA00022670"/>
    </source>
</evidence>
<feature type="binding site" evidence="8">
    <location>
        <position position="514"/>
    </location>
    <ligand>
        <name>Ca(2+)</name>
        <dbReference type="ChEBI" id="CHEBI:29108"/>
    </ligand>
</feature>
<evidence type="ECO:0000256" key="3">
    <source>
        <dbReference type="ARBA" id="ARBA00022723"/>
    </source>
</evidence>
<evidence type="ECO:0000256" key="7">
    <source>
        <dbReference type="ARBA" id="ARBA00023145"/>
    </source>
</evidence>
<dbReference type="InterPro" id="IPR015366">
    <property type="entry name" value="S53_propep"/>
</dbReference>
<evidence type="ECO:0000259" key="10">
    <source>
        <dbReference type="PROSITE" id="PS51695"/>
    </source>
</evidence>
<evidence type="ECO:0000256" key="8">
    <source>
        <dbReference type="PROSITE-ProRule" id="PRU01032"/>
    </source>
</evidence>
<name>A0A084G5Q7_PSEDA</name>
<evidence type="ECO:0000256" key="4">
    <source>
        <dbReference type="ARBA" id="ARBA00022801"/>
    </source>
</evidence>
<dbReference type="InterPro" id="IPR023828">
    <property type="entry name" value="Peptidase_S8_Ser-AS"/>
</dbReference>
<dbReference type="OMA" id="PEIAWEG"/>
<dbReference type="EMBL" id="JOWA01000099">
    <property type="protein sequence ID" value="KEZ42669.1"/>
    <property type="molecule type" value="Genomic_DNA"/>
</dbReference>
<dbReference type="OrthoDB" id="409122at2759"/>
<dbReference type="GeneID" id="27724997"/>
<feature type="binding site" evidence="8">
    <location>
        <position position="552"/>
    </location>
    <ligand>
        <name>Ca(2+)</name>
        <dbReference type="ChEBI" id="CHEBI:29108"/>
    </ligand>
</feature>